<dbReference type="Gene3D" id="2.30.42.10">
    <property type="match status" value="1"/>
</dbReference>
<dbReference type="Proteomes" id="UP000518300">
    <property type="component" value="Unassembled WGS sequence"/>
</dbReference>
<organism evidence="3 4">
    <name type="scientific">Pyxidicoccus fallax</name>
    <dbReference type="NCBI Taxonomy" id="394095"/>
    <lineage>
        <taxon>Bacteria</taxon>
        <taxon>Pseudomonadati</taxon>
        <taxon>Myxococcota</taxon>
        <taxon>Myxococcia</taxon>
        <taxon>Myxococcales</taxon>
        <taxon>Cystobacterineae</taxon>
        <taxon>Myxococcaceae</taxon>
        <taxon>Pyxidicoccus</taxon>
    </lineage>
</organism>
<dbReference type="Gene3D" id="2.60.40.1120">
    <property type="entry name" value="Carboxypeptidase-like, regulatory domain"/>
    <property type="match status" value="4"/>
</dbReference>
<feature type="region of interest" description="Disordered" evidence="1">
    <location>
        <begin position="289"/>
        <end position="312"/>
    </location>
</feature>
<dbReference type="SUPFAM" id="SSF49452">
    <property type="entry name" value="Starch-binding domain-like"/>
    <property type="match status" value="4"/>
</dbReference>
<accession>A0A848LT07</accession>
<dbReference type="GO" id="GO:0030246">
    <property type="term" value="F:carbohydrate binding"/>
    <property type="evidence" value="ECO:0007669"/>
    <property type="project" value="InterPro"/>
</dbReference>
<name>A0A848LT07_9BACT</name>
<protein>
    <submittedName>
        <fullName evidence="3">Peptide-binding protein</fullName>
    </submittedName>
</protein>
<comment type="caution">
    <text evidence="3">The sequence shown here is derived from an EMBL/GenBank/DDBJ whole genome shotgun (WGS) entry which is preliminary data.</text>
</comment>
<dbReference type="SUPFAM" id="SSF50156">
    <property type="entry name" value="PDZ domain-like"/>
    <property type="match status" value="1"/>
</dbReference>
<evidence type="ECO:0000256" key="1">
    <source>
        <dbReference type="SAM" id="MobiDB-lite"/>
    </source>
</evidence>
<evidence type="ECO:0000313" key="3">
    <source>
        <dbReference type="EMBL" id="NMO21118.1"/>
    </source>
</evidence>
<dbReference type="Pfam" id="PF13620">
    <property type="entry name" value="CarboxypepD_reg"/>
    <property type="match status" value="4"/>
</dbReference>
<dbReference type="InterPro" id="IPR001478">
    <property type="entry name" value="PDZ"/>
</dbReference>
<keyword evidence="4" id="KW-1185">Reference proteome</keyword>
<dbReference type="AlphaFoldDB" id="A0A848LT07"/>
<reference evidence="3 4" key="1">
    <citation type="submission" date="2020-04" db="EMBL/GenBank/DDBJ databases">
        <title>Draft genome of Pyxidicoccus fallax type strain.</title>
        <authorList>
            <person name="Whitworth D.E."/>
        </authorList>
    </citation>
    <scope>NUCLEOTIDE SEQUENCE [LARGE SCALE GENOMIC DNA]</scope>
    <source>
        <strain evidence="3 4">DSM 14698</strain>
    </source>
</reference>
<gene>
    <name evidence="3" type="ORF">HG543_40660</name>
</gene>
<feature type="compositionally biased region" description="Basic and acidic residues" evidence="1">
    <location>
        <begin position="57"/>
        <end position="81"/>
    </location>
</feature>
<proteinExistence type="predicted"/>
<dbReference type="SMART" id="SM00228">
    <property type="entry name" value="PDZ"/>
    <property type="match status" value="1"/>
</dbReference>
<dbReference type="InterPro" id="IPR036034">
    <property type="entry name" value="PDZ_sf"/>
</dbReference>
<evidence type="ECO:0000313" key="4">
    <source>
        <dbReference type="Proteomes" id="UP000518300"/>
    </source>
</evidence>
<evidence type="ECO:0000259" key="2">
    <source>
        <dbReference type="PROSITE" id="PS50106"/>
    </source>
</evidence>
<dbReference type="PROSITE" id="PS50106">
    <property type="entry name" value="PDZ"/>
    <property type="match status" value="1"/>
</dbReference>
<feature type="domain" description="PDZ" evidence="2">
    <location>
        <begin position="880"/>
        <end position="930"/>
    </location>
</feature>
<feature type="region of interest" description="Disordered" evidence="1">
    <location>
        <begin position="27"/>
        <end position="81"/>
    </location>
</feature>
<feature type="compositionally biased region" description="Low complexity" evidence="1">
    <location>
        <begin position="43"/>
        <end position="56"/>
    </location>
</feature>
<dbReference type="EMBL" id="JABBJJ010000297">
    <property type="protein sequence ID" value="NMO21118.1"/>
    <property type="molecule type" value="Genomic_DNA"/>
</dbReference>
<sequence length="967" mass="100792">MKRKTLVLMGLVSVLAAVGLWWARGPDGSNPDASRAVDTEAGAVASRQAPSPASRAPIDERSVPTADDKRGTPPVDEPMRAEEGTLRVEVHTASGPFPQAAVRLYLRGAGAPGRERWFVAGSGLTNEEGVLLLPARPGHYLVIARVPDHATARAEVMRLRGEGTATVRLTAEAFATLEGTTVERGTGTPIPHVEFMLTPIDVRHGVAVPALLASGASAPEEERTFITSDERGAFRFQRLARGVYQLDVPRAPGRAPRRLGRVQVPASGLVIELERSAFIEGFVERPDGKPASGARVVASGTGEAAETDAGEDGGFSIDVAPGLYQLTARQGDLTGAAPGRVTVGPGMTARDVRIRLGATASLVGVVRRKGSGEPIGGAAISVSPGALTFSLDADPTVVASALSAPDGRFEAGSLAPGMYAVTVRAPGFKKWTRGGVSILDGQRFDLVAELEAHGRIEGTVVDGDQKPVPGVHVTAGSRWSRSPLEGTLPTVSDGAGAFILEGLPPGEVFVAARQPDSETNVRERVIVTPGETSRVRLQLAAEGVIEGSVRLQGGRVPPKPVTVSALREGAPYSEAVRVPATPDGTWSMRVRAGRYTLTAWMTDTGNQSGDQQKVVELEAGGSKRVDLEVREARRPIVVTVLEPNGAPSVHATVMGGEVGGNEILLEDLTDASGQVTLVTDSLGGTAMHLWATNGGRRGDLPSVSTSQGAITLRLTDGGRLSGTVRSAGGRAVEGFRLVASALRSDDDFLTRQELDFAGDRFVVEDMVAGPVSLTATLPDGRAGKAEATSIPGGTTRVDIVVEAGGGLTGRLLDTRGAPLQDTFVDVDGVMSPRTGADGRFRLDDLAPGAHRVSVWKAGGLRADRQVTLTAGKVVDLGDWRLGPARVEPGRLGLSFAMSGDDVTVSWLAEGGPAASLRVGDVVRTIDGATVLDAGEARRRELGAPGSPATLVILREGRTFPVTFTRAP</sequence>
<dbReference type="Pfam" id="PF13180">
    <property type="entry name" value="PDZ_2"/>
    <property type="match status" value="1"/>
</dbReference>
<dbReference type="InterPro" id="IPR013784">
    <property type="entry name" value="Carb-bd-like_fold"/>
</dbReference>
<dbReference type="RefSeq" id="WP_169350317.1">
    <property type="nucleotide sequence ID" value="NZ_JABBJJ010000297.1"/>
</dbReference>